<evidence type="ECO:0000313" key="5">
    <source>
        <dbReference type="Proteomes" id="UP000315577"/>
    </source>
</evidence>
<sequence length="206" mass="23061">MDIQSIRRQQLRRWFQGRTLPQHEKSYLSQLMHGKASFGERAARRLERDYGMPPGYLDRPADSNVEPGPDIAGLVPLISWVQAGHWAEIAGSLTPADAEEWLPCPVKCGPRTFVLRVRGESMFNPHGRPSFQDGDLIFVDPDRPAVHGSLVVVRLDDAAEATFKKLIVEGNERYLKALNPAWPEPIIRINGNATICGVVVFRGEKL</sequence>
<dbReference type="RefSeq" id="WP_132962106.1">
    <property type="nucleotide sequence ID" value="NZ_SMAH01000004.1"/>
</dbReference>
<evidence type="ECO:0000313" key="3">
    <source>
        <dbReference type="EMBL" id="TSE20286.1"/>
    </source>
</evidence>
<evidence type="ECO:0000313" key="4">
    <source>
        <dbReference type="Proteomes" id="UP000295536"/>
    </source>
</evidence>
<organism evidence="2 4">
    <name type="scientific">Tepidimonas ignava</name>
    <dbReference type="NCBI Taxonomy" id="114249"/>
    <lineage>
        <taxon>Bacteria</taxon>
        <taxon>Pseudomonadati</taxon>
        <taxon>Pseudomonadota</taxon>
        <taxon>Betaproteobacteria</taxon>
        <taxon>Burkholderiales</taxon>
        <taxon>Tepidimonas</taxon>
    </lineage>
</organism>
<dbReference type="AlphaFoldDB" id="A0A4R3LFI0"/>
<dbReference type="Gene3D" id="2.10.109.10">
    <property type="entry name" value="Umud Fragment, subunit A"/>
    <property type="match status" value="1"/>
</dbReference>
<dbReference type="CDD" id="cd06529">
    <property type="entry name" value="S24_LexA-like"/>
    <property type="match status" value="1"/>
</dbReference>
<protein>
    <submittedName>
        <fullName evidence="3">HTH-type transcriptional regulator</fullName>
    </submittedName>
    <submittedName>
        <fullName evidence="2">Phage repressor protein</fullName>
    </submittedName>
</protein>
<dbReference type="PANTHER" id="PTHR33516">
    <property type="entry name" value="LEXA REPRESSOR"/>
    <property type="match status" value="1"/>
</dbReference>
<comment type="caution">
    <text evidence="2">The sequence shown here is derived from an EMBL/GenBank/DDBJ whole genome shotgun (WGS) entry which is preliminary data.</text>
</comment>
<reference evidence="2 4" key="1">
    <citation type="submission" date="2019-03" db="EMBL/GenBank/DDBJ databases">
        <title>Genomic Encyclopedia of Type Strains, Phase IV (KMG-IV): sequencing the most valuable type-strain genomes for metagenomic binning, comparative biology and taxonomic classification.</title>
        <authorList>
            <person name="Goeker M."/>
        </authorList>
    </citation>
    <scope>NUCLEOTIDE SEQUENCE [LARGE SCALE GENOMIC DNA]</scope>
    <source>
        <strain evidence="2 4">DSM 12034</strain>
    </source>
</reference>
<dbReference type="OrthoDB" id="9021722at2"/>
<dbReference type="InterPro" id="IPR050077">
    <property type="entry name" value="LexA_repressor"/>
</dbReference>
<dbReference type="Proteomes" id="UP000315577">
    <property type="component" value="Unassembled WGS sequence"/>
</dbReference>
<evidence type="ECO:0000313" key="2">
    <source>
        <dbReference type="EMBL" id="TCS98789.1"/>
    </source>
</evidence>
<dbReference type="PANTHER" id="PTHR33516:SF2">
    <property type="entry name" value="LEXA REPRESSOR-RELATED"/>
    <property type="match status" value="1"/>
</dbReference>
<reference evidence="3 5" key="2">
    <citation type="submission" date="2019-07" db="EMBL/GenBank/DDBJ databases">
        <title>Tepidimonas ignava SPS-1037 draft genome.</title>
        <authorList>
            <person name="Da Costa M.S."/>
            <person name="Froufe H.J.C."/>
            <person name="Egas C."/>
            <person name="Albuquerque L."/>
        </authorList>
    </citation>
    <scope>NUCLEOTIDE SEQUENCE [LARGE SCALE GENOMIC DNA]</scope>
    <source>
        <strain evidence="3 5">SPS-1037</strain>
    </source>
</reference>
<dbReference type="Proteomes" id="UP000295536">
    <property type="component" value="Unassembled WGS sequence"/>
</dbReference>
<proteinExistence type="predicted"/>
<dbReference type="Pfam" id="PF00717">
    <property type="entry name" value="Peptidase_S24"/>
    <property type="match status" value="1"/>
</dbReference>
<accession>A0A4R3LFI0</accession>
<dbReference type="InterPro" id="IPR036286">
    <property type="entry name" value="LexA/Signal_pep-like_sf"/>
</dbReference>
<name>A0A4R3LFI0_9BURK</name>
<gene>
    <name evidence="2" type="ORF">EDC36_104213</name>
    <name evidence="3" type="ORF">Tigna_01917</name>
</gene>
<dbReference type="InterPro" id="IPR039418">
    <property type="entry name" value="LexA-like"/>
</dbReference>
<feature type="domain" description="Peptidase S24/S26A/S26B/S26C" evidence="1">
    <location>
        <begin position="76"/>
        <end position="200"/>
    </location>
</feature>
<evidence type="ECO:0000259" key="1">
    <source>
        <dbReference type="Pfam" id="PF00717"/>
    </source>
</evidence>
<dbReference type="InterPro" id="IPR015927">
    <property type="entry name" value="Peptidase_S24_S26A/B/C"/>
</dbReference>
<dbReference type="EMBL" id="VJNC01000013">
    <property type="protein sequence ID" value="TSE20286.1"/>
    <property type="molecule type" value="Genomic_DNA"/>
</dbReference>
<dbReference type="SUPFAM" id="SSF51306">
    <property type="entry name" value="LexA/Signal peptidase"/>
    <property type="match status" value="1"/>
</dbReference>
<dbReference type="EMBL" id="SMAH01000004">
    <property type="protein sequence ID" value="TCS98789.1"/>
    <property type="molecule type" value="Genomic_DNA"/>
</dbReference>
<keyword evidence="5" id="KW-1185">Reference proteome</keyword>